<dbReference type="PIRSF" id="PIRSF003095">
    <property type="entry name" value="Trigger_factor"/>
    <property type="match status" value="1"/>
</dbReference>
<dbReference type="GO" id="GO:0043335">
    <property type="term" value="P:protein unfolding"/>
    <property type="evidence" value="ECO:0007669"/>
    <property type="project" value="TreeGrafter"/>
</dbReference>
<dbReference type="GO" id="GO:0005737">
    <property type="term" value="C:cytoplasm"/>
    <property type="evidence" value="ECO:0007669"/>
    <property type="project" value="UniProtKB-SubCell"/>
</dbReference>
<dbReference type="InterPro" id="IPR046357">
    <property type="entry name" value="PPIase_dom_sf"/>
</dbReference>
<dbReference type="GO" id="GO:0015031">
    <property type="term" value="P:protein transport"/>
    <property type="evidence" value="ECO:0007669"/>
    <property type="project" value="UniProtKB-UniRule"/>
</dbReference>
<reference evidence="14 15" key="1">
    <citation type="journal article" date="2016" name="Nat. Commun.">
        <title>Thousands of microbial genomes shed light on interconnected biogeochemical processes in an aquifer system.</title>
        <authorList>
            <person name="Anantharaman K."/>
            <person name="Brown C.T."/>
            <person name="Hug L.A."/>
            <person name="Sharon I."/>
            <person name="Castelle C.J."/>
            <person name="Probst A.J."/>
            <person name="Thomas B.C."/>
            <person name="Singh A."/>
            <person name="Wilkins M.J."/>
            <person name="Karaoz U."/>
            <person name="Brodie E.L."/>
            <person name="Williams K.H."/>
            <person name="Hubbard S.S."/>
            <person name="Banfield J.F."/>
        </authorList>
    </citation>
    <scope>NUCLEOTIDE SEQUENCE [LARGE SCALE GENOMIC DNA]</scope>
</reference>
<evidence type="ECO:0000256" key="1">
    <source>
        <dbReference type="ARBA" id="ARBA00000971"/>
    </source>
</evidence>
<evidence type="ECO:0000256" key="5">
    <source>
        <dbReference type="ARBA" id="ARBA00023110"/>
    </source>
</evidence>
<dbReference type="Pfam" id="PF05698">
    <property type="entry name" value="Trigger_C"/>
    <property type="match status" value="1"/>
</dbReference>
<protein>
    <recommendedName>
        <fullName evidence="4 9">Trigger factor</fullName>
        <shortName evidence="9">TF</shortName>
        <ecNumber evidence="3 9">5.2.1.8</ecNumber>
    </recommendedName>
    <alternativeName>
        <fullName evidence="8 9">PPIase</fullName>
    </alternativeName>
</protein>
<evidence type="ECO:0000259" key="13">
    <source>
        <dbReference type="PROSITE" id="PS50059"/>
    </source>
</evidence>
<gene>
    <name evidence="9" type="primary">tig</name>
    <name evidence="14" type="ORF">A3I42_02125</name>
</gene>
<dbReference type="SUPFAM" id="SSF54534">
    <property type="entry name" value="FKBP-like"/>
    <property type="match status" value="1"/>
</dbReference>
<dbReference type="NCBIfam" id="TIGR00115">
    <property type="entry name" value="tig"/>
    <property type="match status" value="1"/>
</dbReference>
<feature type="coiled-coil region" evidence="12">
    <location>
        <begin position="109"/>
        <end position="136"/>
    </location>
</feature>
<organism evidence="14 15">
    <name type="scientific">Candidatus Uhrbacteria bacterium RIFCSPLOWO2_02_FULL_49_11</name>
    <dbReference type="NCBI Taxonomy" id="1802409"/>
    <lineage>
        <taxon>Bacteria</taxon>
        <taxon>Candidatus Uhriibacteriota</taxon>
    </lineage>
</organism>
<evidence type="ECO:0000256" key="7">
    <source>
        <dbReference type="ARBA" id="ARBA00023235"/>
    </source>
</evidence>
<evidence type="ECO:0000256" key="4">
    <source>
        <dbReference type="ARBA" id="ARBA00016902"/>
    </source>
</evidence>
<dbReference type="PANTHER" id="PTHR30560:SF3">
    <property type="entry name" value="TRIGGER FACTOR-LIKE PROTEIN TIG, CHLOROPLASTIC"/>
    <property type="match status" value="1"/>
</dbReference>
<evidence type="ECO:0000313" key="15">
    <source>
        <dbReference type="Proteomes" id="UP000178264"/>
    </source>
</evidence>
<dbReference type="InterPro" id="IPR027304">
    <property type="entry name" value="Trigger_fact/SurA_dom_sf"/>
</dbReference>
<evidence type="ECO:0000256" key="3">
    <source>
        <dbReference type="ARBA" id="ARBA00013194"/>
    </source>
</evidence>
<dbReference type="Gene3D" id="3.30.70.1050">
    <property type="entry name" value="Trigger factor ribosome-binding domain"/>
    <property type="match status" value="1"/>
</dbReference>
<comment type="subcellular location">
    <subcellularLocation>
        <location evidence="9">Cytoplasm</location>
    </subcellularLocation>
    <text evidence="9">About half TF is bound to the ribosome near the polypeptide exit tunnel while the other half is free in the cytoplasm.</text>
</comment>
<evidence type="ECO:0000256" key="8">
    <source>
        <dbReference type="ARBA" id="ARBA00029986"/>
    </source>
</evidence>
<comment type="function">
    <text evidence="9">Involved in protein export. Acts as a chaperone by maintaining the newly synthesized protein in an open conformation. Functions as a peptidyl-prolyl cis-trans isomerase.</text>
</comment>
<dbReference type="Proteomes" id="UP000178264">
    <property type="component" value="Unassembled WGS sequence"/>
</dbReference>
<comment type="similarity">
    <text evidence="2 9 11">Belongs to the FKBP-type PPIase family. Tig subfamily.</text>
</comment>
<keyword evidence="5 9" id="KW-0697">Rotamase</keyword>
<dbReference type="Gene3D" id="3.10.50.40">
    <property type="match status" value="1"/>
</dbReference>
<comment type="catalytic activity">
    <reaction evidence="1 9 10">
        <text>[protein]-peptidylproline (omega=180) = [protein]-peptidylproline (omega=0)</text>
        <dbReference type="Rhea" id="RHEA:16237"/>
        <dbReference type="Rhea" id="RHEA-COMP:10747"/>
        <dbReference type="Rhea" id="RHEA-COMP:10748"/>
        <dbReference type="ChEBI" id="CHEBI:83833"/>
        <dbReference type="ChEBI" id="CHEBI:83834"/>
        <dbReference type="EC" id="5.2.1.8"/>
    </reaction>
</comment>
<keyword evidence="7 9" id="KW-0413">Isomerase</keyword>
<dbReference type="InterPro" id="IPR001179">
    <property type="entry name" value="PPIase_FKBP_dom"/>
</dbReference>
<name>A0A1F7VDG4_9BACT</name>
<dbReference type="Gene3D" id="1.10.3120.10">
    <property type="entry name" value="Trigger factor, C-terminal domain"/>
    <property type="match status" value="1"/>
</dbReference>
<accession>A0A1F7VDG4</accession>
<dbReference type="GO" id="GO:0003755">
    <property type="term" value="F:peptidyl-prolyl cis-trans isomerase activity"/>
    <property type="evidence" value="ECO:0007669"/>
    <property type="project" value="UniProtKB-UniRule"/>
</dbReference>
<evidence type="ECO:0000256" key="2">
    <source>
        <dbReference type="ARBA" id="ARBA00005464"/>
    </source>
</evidence>
<dbReference type="GO" id="GO:0051083">
    <property type="term" value="P:'de novo' cotranslational protein folding"/>
    <property type="evidence" value="ECO:0007669"/>
    <property type="project" value="TreeGrafter"/>
</dbReference>
<dbReference type="HAMAP" id="MF_00303">
    <property type="entry name" value="Trigger_factor_Tig"/>
    <property type="match status" value="1"/>
</dbReference>
<comment type="domain">
    <text evidence="9">Consists of 3 domains; the N-terminus binds the ribosome, the middle domain has PPIase activity, while the C-terminus has intrinsic chaperone activity on its own.</text>
</comment>
<dbReference type="InterPro" id="IPR005215">
    <property type="entry name" value="Trig_fac"/>
</dbReference>
<dbReference type="EC" id="5.2.1.8" evidence="3 9"/>
<evidence type="ECO:0000256" key="12">
    <source>
        <dbReference type="SAM" id="Coils"/>
    </source>
</evidence>
<feature type="domain" description="PPIase FKBP-type" evidence="13">
    <location>
        <begin position="147"/>
        <end position="235"/>
    </location>
</feature>
<comment type="caution">
    <text evidence="14">The sequence shown here is derived from an EMBL/GenBank/DDBJ whole genome shotgun (WGS) entry which is preliminary data.</text>
</comment>
<dbReference type="InterPro" id="IPR008880">
    <property type="entry name" value="Trigger_fac_C"/>
</dbReference>
<dbReference type="Pfam" id="PF05697">
    <property type="entry name" value="Trigger_N"/>
    <property type="match status" value="1"/>
</dbReference>
<evidence type="ECO:0000256" key="11">
    <source>
        <dbReference type="RuleBase" id="RU003914"/>
    </source>
</evidence>
<evidence type="ECO:0000256" key="6">
    <source>
        <dbReference type="ARBA" id="ARBA00023186"/>
    </source>
</evidence>
<dbReference type="SUPFAM" id="SSF102735">
    <property type="entry name" value="Trigger factor ribosome-binding domain"/>
    <property type="match status" value="1"/>
</dbReference>
<proteinExistence type="inferred from homology"/>
<dbReference type="GO" id="GO:0044183">
    <property type="term" value="F:protein folding chaperone"/>
    <property type="evidence" value="ECO:0007669"/>
    <property type="project" value="TreeGrafter"/>
</dbReference>
<keyword evidence="9" id="KW-0963">Cytoplasm</keyword>
<evidence type="ECO:0000313" key="14">
    <source>
        <dbReference type="EMBL" id="OGL88566.1"/>
    </source>
</evidence>
<dbReference type="AlphaFoldDB" id="A0A1F7VDG4"/>
<dbReference type="EMBL" id="MGER01000025">
    <property type="protein sequence ID" value="OGL88566.1"/>
    <property type="molecule type" value="Genomic_DNA"/>
</dbReference>
<dbReference type="Pfam" id="PF00254">
    <property type="entry name" value="FKBP_C"/>
    <property type="match status" value="1"/>
</dbReference>
<dbReference type="GO" id="GO:0051301">
    <property type="term" value="P:cell division"/>
    <property type="evidence" value="ECO:0007669"/>
    <property type="project" value="UniProtKB-KW"/>
</dbReference>
<evidence type="ECO:0000256" key="9">
    <source>
        <dbReference type="HAMAP-Rule" id="MF_00303"/>
    </source>
</evidence>
<dbReference type="PROSITE" id="PS50059">
    <property type="entry name" value="FKBP_PPIASE"/>
    <property type="match status" value="1"/>
</dbReference>
<keyword evidence="9 11" id="KW-0131">Cell cycle</keyword>
<evidence type="ECO:0000256" key="10">
    <source>
        <dbReference type="PROSITE-ProRule" id="PRU00277"/>
    </source>
</evidence>
<dbReference type="GO" id="GO:0043022">
    <property type="term" value="F:ribosome binding"/>
    <property type="evidence" value="ECO:0007669"/>
    <property type="project" value="TreeGrafter"/>
</dbReference>
<dbReference type="SUPFAM" id="SSF109998">
    <property type="entry name" value="Triger factor/SurA peptide-binding domain-like"/>
    <property type="match status" value="1"/>
</dbReference>
<keyword evidence="12" id="KW-0175">Coiled coil</keyword>
<keyword evidence="6 9" id="KW-0143">Chaperone</keyword>
<dbReference type="InterPro" id="IPR036611">
    <property type="entry name" value="Trigger_fac_ribosome-bd_sf"/>
</dbReference>
<dbReference type="InterPro" id="IPR008881">
    <property type="entry name" value="Trigger_fac_ribosome-bd_bac"/>
</dbReference>
<dbReference type="PANTHER" id="PTHR30560">
    <property type="entry name" value="TRIGGER FACTOR CHAPERONE AND PEPTIDYL-PROLYL CIS/TRANS ISOMERASE"/>
    <property type="match status" value="1"/>
</dbReference>
<sequence length="413" mass="46772">MVEVPWEEVQPYLAQAARAWSEEHPVPGFRKGQAPFDIIEKRLGREALLDLALEILVSHTYLKAVTEQKLETIGQPQVEMRAKAWDLPVQYEAVVAVIPEVKLSSLEKISVARNKISVSEEEIEKLLEDLRRLRAQDCVVDEPAAKGHKVTFHYRLSQDHVALEGSPIGDTDIVLGETQVLPGFSEALIGMKAGEEKKFSVRFPDTWSRKDLAGRIVDVELKVKHVAHIDLPPLDEGFAAQLGSFKTMAELRDNMRANVKLEKEDMEERRVGSAAVEALVKMSTFGIVPDILIDAEITRIQDEIAYEVRRQGIVFEEWLKKLGKTEQDLKKELQPQAEARVKATLALRALAKSEQIVPEEKELLEEVEHILQHAGNDPVLLERVHSHAFHEYLKNQIVTRKAVEWLKKKVVRG</sequence>
<keyword evidence="9 11" id="KW-0132">Cell division</keyword>
<dbReference type="InterPro" id="IPR037041">
    <property type="entry name" value="Trigger_fac_C_sf"/>
</dbReference>